<dbReference type="EMBL" id="RBRE01000102">
    <property type="protein sequence ID" value="RMQ40108.1"/>
    <property type="molecule type" value="Genomic_DNA"/>
</dbReference>
<dbReference type="Proteomes" id="UP000277236">
    <property type="component" value="Unassembled WGS sequence"/>
</dbReference>
<sequence>MTGNLIQQSDLTGLDNHMRVLQKLPEFTRSFKVNLDLVPAREYGSYRIPEIAALLSKASDHLSLGSKVLPALTALHRELEAFLEDIIPSTESISGSQDVTRHFIEQSKSRLGMFMETFDDHQRTLQTLTRGIYTILPRVIDFLNGNIYRHAHQYDLMERNGEQNAAMQNLTASISFAETGPALSPQARLRSARSYVVIAQRQYAEALCAATNMDAYITRVCDVLGLSFAHTLRMRKTDNPSRPYLETRLMLVSLKEVQRFTRWFNSLTANPV</sequence>
<organism evidence="1 2">
    <name type="scientific">Pseudomonas cichorii</name>
    <dbReference type="NCBI Taxonomy" id="36746"/>
    <lineage>
        <taxon>Bacteria</taxon>
        <taxon>Pseudomonadati</taxon>
        <taxon>Pseudomonadota</taxon>
        <taxon>Gammaproteobacteria</taxon>
        <taxon>Pseudomonadales</taxon>
        <taxon>Pseudomonadaceae</taxon>
        <taxon>Pseudomonas</taxon>
    </lineage>
</organism>
<proteinExistence type="predicted"/>
<evidence type="ECO:0000313" key="2">
    <source>
        <dbReference type="Proteomes" id="UP000277236"/>
    </source>
</evidence>
<comment type="caution">
    <text evidence="1">The sequence shown here is derived from an EMBL/GenBank/DDBJ whole genome shotgun (WGS) entry which is preliminary data.</text>
</comment>
<name>A0A3M4LF28_PSECI</name>
<gene>
    <name evidence="1" type="ORF">ALQ04_03632</name>
</gene>
<accession>A0A3M4LF28</accession>
<protein>
    <submittedName>
        <fullName evidence="1">Uncharacterized protein</fullName>
    </submittedName>
</protein>
<evidence type="ECO:0000313" key="1">
    <source>
        <dbReference type="EMBL" id="RMQ40108.1"/>
    </source>
</evidence>
<reference evidence="1 2" key="1">
    <citation type="submission" date="2018-08" db="EMBL/GenBank/DDBJ databases">
        <title>Recombination of ecologically and evolutionarily significant loci maintains genetic cohesion in the Pseudomonas syringae species complex.</title>
        <authorList>
            <person name="Dillon M."/>
            <person name="Thakur S."/>
            <person name="Almeida R.N.D."/>
            <person name="Weir B.S."/>
            <person name="Guttman D.S."/>
        </authorList>
    </citation>
    <scope>NUCLEOTIDE SEQUENCE [LARGE SCALE GENOMIC DNA]</scope>
    <source>
        <strain evidence="1 2">ICMP 3353</strain>
    </source>
</reference>
<dbReference type="AlphaFoldDB" id="A0A3M4LF28"/>